<dbReference type="Gene3D" id="2.20.28.200">
    <property type="match status" value="1"/>
</dbReference>
<dbReference type="GO" id="GO:0070403">
    <property type="term" value="F:NAD+ binding"/>
    <property type="evidence" value="ECO:0007669"/>
    <property type="project" value="InterPro"/>
</dbReference>
<feature type="binding site" evidence="4">
    <location>
        <position position="128"/>
    </location>
    <ligand>
        <name>Zn(2+)</name>
        <dbReference type="ChEBI" id="CHEBI:29105"/>
    </ligand>
</feature>
<keyword evidence="2" id="KW-0808">Transferase</keyword>
<dbReference type="InterPro" id="IPR026590">
    <property type="entry name" value="Ssirtuin_cat_dom"/>
</dbReference>
<keyword evidence="4" id="KW-0862">Zinc</keyword>
<organism evidence="6 7">
    <name type="scientific">SAR86 cluster bacterium BACL1 MAG-120920-bin57</name>
    <dbReference type="NCBI Taxonomy" id="1655571"/>
    <lineage>
        <taxon>Bacteria</taxon>
        <taxon>Pseudomonadati</taxon>
        <taxon>Pseudomonadota</taxon>
        <taxon>Gammaproteobacteria</taxon>
        <taxon>SAR86 cluster</taxon>
    </lineage>
</organism>
<dbReference type="GO" id="GO:0017136">
    <property type="term" value="F:histone deacetylase activity, NAD-dependent"/>
    <property type="evidence" value="ECO:0007669"/>
    <property type="project" value="TreeGrafter"/>
</dbReference>
<dbReference type="InterPro" id="IPR029035">
    <property type="entry name" value="DHS-like_NAD/FAD-binding_dom"/>
</dbReference>
<keyword evidence="4" id="KW-0479">Metal-binding</keyword>
<name>A0A0R2PUX2_9GAMM</name>
<dbReference type="PROSITE" id="PS50305">
    <property type="entry name" value="SIRTUIN"/>
    <property type="match status" value="1"/>
</dbReference>
<evidence type="ECO:0000259" key="5">
    <source>
        <dbReference type="PROSITE" id="PS50305"/>
    </source>
</evidence>
<dbReference type="EC" id="2.3.1.286" evidence="1"/>
<dbReference type="CDD" id="cd01407">
    <property type="entry name" value="SIR2-fam"/>
    <property type="match status" value="1"/>
</dbReference>
<dbReference type="Proteomes" id="UP000050874">
    <property type="component" value="Unassembled WGS sequence"/>
</dbReference>
<gene>
    <name evidence="6" type="ORF">ABR63_02240</name>
</gene>
<evidence type="ECO:0000313" key="7">
    <source>
        <dbReference type="Proteomes" id="UP000050874"/>
    </source>
</evidence>
<dbReference type="AlphaFoldDB" id="A0A0R2PUX2"/>
<dbReference type="Pfam" id="PF02146">
    <property type="entry name" value="SIR2"/>
    <property type="match status" value="1"/>
</dbReference>
<dbReference type="GO" id="GO:0046872">
    <property type="term" value="F:metal ion binding"/>
    <property type="evidence" value="ECO:0007669"/>
    <property type="project" value="UniProtKB-KW"/>
</dbReference>
<dbReference type="InterPro" id="IPR003000">
    <property type="entry name" value="Sirtuin"/>
</dbReference>
<reference evidence="7" key="1">
    <citation type="submission" date="2015-10" db="EMBL/GenBank/DDBJ databases">
        <title>Metagenome-Assembled Genomes uncover a global brackish microbiome.</title>
        <authorList>
            <person name="Hugerth L.W."/>
            <person name="Larsson J."/>
            <person name="Alneberg J."/>
            <person name="Lindh M.V."/>
            <person name="Legrand C."/>
            <person name="Pinhassi J."/>
            <person name="Andersson A."/>
        </authorList>
    </citation>
    <scope>NUCLEOTIDE SEQUENCE [LARGE SCALE GENOMIC DNA]</scope>
</reference>
<feature type="binding site" evidence="4">
    <location>
        <position position="156"/>
    </location>
    <ligand>
        <name>Zn(2+)</name>
        <dbReference type="ChEBI" id="CHEBI:29105"/>
    </ligand>
</feature>
<evidence type="ECO:0000313" key="6">
    <source>
        <dbReference type="EMBL" id="KRO40779.1"/>
    </source>
</evidence>
<comment type="caution">
    <text evidence="6">The sequence shown here is derived from an EMBL/GenBank/DDBJ whole genome shotgun (WGS) entry which is preliminary data.</text>
</comment>
<evidence type="ECO:0000256" key="1">
    <source>
        <dbReference type="ARBA" id="ARBA00012928"/>
    </source>
</evidence>
<feature type="domain" description="Deacetylase sirtuin-type" evidence="5">
    <location>
        <begin position="1"/>
        <end position="248"/>
    </location>
</feature>
<dbReference type="PANTHER" id="PTHR11085">
    <property type="entry name" value="NAD-DEPENDENT PROTEIN DEACYLASE SIRTUIN-5, MITOCHONDRIAL-RELATED"/>
    <property type="match status" value="1"/>
</dbReference>
<sequence>MGSLNQIANLIRSSPKIVILTGAGISTESGLPDFRSEGGFWTKNQPIQFQDFVKSEDQQRLSWLRNIELHNLLRTIYPNSGHELVVKILSMSPHNFLITQNIDGLHQESGVRQDQIIEIHGNAKKAACLDCLKENPIQDFHDAVTMNKILPRCSFCKGLVKVATISFGQPLNEEHMQKATELSETCDLLIVIGSSLKVMPAGKLPGLTLAKGGKVVIFNREQTRYDSKSQVVINDELKNICKKLNDLI</sequence>
<dbReference type="EMBL" id="LIAV01000063">
    <property type="protein sequence ID" value="KRO40779.1"/>
    <property type="molecule type" value="Genomic_DNA"/>
</dbReference>
<feature type="binding site" evidence="4">
    <location>
        <position position="153"/>
    </location>
    <ligand>
        <name>Zn(2+)</name>
        <dbReference type="ChEBI" id="CHEBI:29105"/>
    </ligand>
</feature>
<dbReference type="PANTHER" id="PTHR11085:SF10">
    <property type="entry name" value="NAD-DEPENDENT PROTEIN DEACYLASE SIRTUIN-5, MITOCHONDRIAL-RELATED"/>
    <property type="match status" value="1"/>
</dbReference>
<keyword evidence="3" id="KW-0520">NAD</keyword>
<dbReference type="Gene3D" id="3.40.50.1220">
    <property type="entry name" value="TPP-binding domain"/>
    <property type="match status" value="1"/>
</dbReference>
<accession>A0A0R2PUX2</accession>
<proteinExistence type="predicted"/>
<protein>
    <recommendedName>
        <fullName evidence="1">protein acetyllysine N-acetyltransferase</fullName>
        <ecNumber evidence="1">2.3.1.286</ecNumber>
    </recommendedName>
</protein>
<evidence type="ECO:0000256" key="4">
    <source>
        <dbReference type="PROSITE-ProRule" id="PRU00236"/>
    </source>
</evidence>
<dbReference type="InterPro" id="IPR050134">
    <property type="entry name" value="NAD-dep_sirtuin_deacylases"/>
</dbReference>
<evidence type="ECO:0000256" key="3">
    <source>
        <dbReference type="ARBA" id="ARBA00023027"/>
    </source>
</evidence>
<dbReference type="SUPFAM" id="SSF52467">
    <property type="entry name" value="DHS-like NAD/FAD-binding domain"/>
    <property type="match status" value="1"/>
</dbReference>
<evidence type="ECO:0000256" key="2">
    <source>
        <dbReference type="ARBA" id="ARBA00022679"/>
    </source>
</evidence>
<feature type="binding site" evidence="4">
    <location>
        <position position="131"/>
    </location>
    <ligand>
        <name>Zn(2+)</name>
        <dbReference type="ChEBI" id="CHEBI:29105"/>
    </ligand>
</feature>
<feature type="active site" description="Proton acceptor" evidence="4">
    <location>
        <position position="120"/>
    </location>
</feature>